<feature type="transmembrane region" description="Helical" evidence="1">
    <location>
        <begin position="368"/>
        <end position="391"/>
    </location>
</feature>
<accession>A0A2G4YTB3</accession>
<dbReference type="EMBL" id="PDEM01000009">
    <property type="protein sequence ID" value="PHZ85582.1"/>
    <property type="molecule type" value="Genomic_DNA"/>
</dbReference>
<keyword evidence="1" id="KW-0472">Membrane</keyword>
<protein>
    <recommendedName>
        <fullName evidence="4">Pentapeptide repeat-containing protein</fullName>
    </recommendedName>
</protein>
<dbReference type="Proteomes" id="UP000229730">
    <property type="component" value="Unassembled WGS sequence"/>
</dbReference>
<organism evidence="2 3">
    <name type="scientific">Paremcibacter congregatus</name>
    <dbReference type="NCBI Taxonomy" id="2043170"/>
    <lineage>
        <taxon>Bacteria</taxon>
        <taxon>Pseudomonadati</taxon>
        <taxon>Pseudomonadota</taxon>
        <taxon>Alphaproteobacteria</taxon>
        <taxon>Emcibacterales</taxon>
        <taxon>Emcibacteraceae</taxon>
        <taxon>Paremcibacter</taxon>
    </lineage>
</organism>
<dbReference type="AlphaFoldDB" id="A0A2G4YTB3"/>
<dbReference type="InterPro" id="IPR001646">
    <property type="entry name" value="5peptide_repeat"/>
</dbReference>
<dbReference type="Gene3D" id="2.160.20.80">
    <property type="entry name" value="E3 ubiquitin-protein ligase SopA"/>
    <property type="match status" value="1"/>
</dbReference>
<dbReference type="RefSeq" id="WP_099471165.1">
    <property type="nucleotide sequence ID" value="NZ_CP041025.1"/>
</dbReference>
<evidence type="ECO:0000313" key="2">
    <source>
        <dbReference type="EMBL" id="PHZ85582.1"/>
    </source>
</evidence>
<keyword evidence="1" id="KW-0812">Transmembrane</keyword>
<name>A0A2G4YTB3_9PROT</name>
<sequence>MPEEVKEYKLTPANQNPWYLLMIWYGEPSAPEDMEIASQNRLFWHRYMFEKMTTEQRGDLIERGVHEGENLKPFSRQEKLEHEQMLRERIKKNGGDDNYPSNGVIDLSGIEIEKDFIAYNYIFPHHTKFNQVKFRKRANFYNSRFYGYAEFVGVEFSEMAYFRYATFYAWANFKGAVFLSTADYRNVPFNSTTDFSEAEFTMAPVFHGSKMYLDTDWSDTKFSNRYEQEADAVRAERCWSTLKLLMNQMMRHDYELKFFALEMEARTLYRGKSLSYNLYKYLSDFGQSISRPFYWLVGVFVLFWAIFYGMQFYEYSLSVGADQGYFTSYYVNAVALPSVSQSALTSLVNSVPFVGLQKYVYGAEASTLTLVIGVVQTLISSILLFLIGLGIRNRYRIK</sequence>
<reference evidence="2 3" key="1">
    <citation type="submission" date="2017-10" db="EMBL/GenBank/DDBJ databases">
        <title>Frigbacter circumglobatus gen. nov. sp. nov., isolated from sediment cultured in situ.</title>
        <authorList>
            <person name="Zhao Z."/>
        </authorList>
    </citation>
    <scope>NUCLEOTIDE SEQUENCE [LARGE SCALE GENOMIC DNA]</scope>
    <source>
        <strain evidence="2 3">ZYL</strain>
    </source>
</reference>
<dbReference type="OrthoDB" id="7876799at2"/>
<keyword evidence="3" id="KW-1185">Reference proteome</keyword>
<gene>
    <name evidence="2" type="ORF">CRD36_02510</name>
</gene>
<dbReference type="Pfam" id="PF13576">
    <property type="entry name" value="Pentapeptide_3"/>
    <property type="match status" value="1"/>
</dbReference>
<keyword evidence="1" id="KW-1133">Transmembrane helix</keyword>
<evidence type="ECO:0000313" key="3">
    <source>
        <dbReference type="Proteomes" id="UP000229730"/>
    </source>
</evidence>
<evidence type="ECO:0000256" key="1">
    <source>
        <dbReference type="SAM" id="Phobius"/>
    </source>
</evidence>
<evidence type="ECO:0008006" key="4">
    <source>
        <dbReference type="Google" id="ProtNLM"/>
    </source>
</evidence>
<dbReference type="InParanoid" id="A0A2G4YTB3"/>
<feature type="transmembrane region" description="Helical" evidence="1">
    <location>
        <begin position="293"/>
        <end position="313"/>
    </location>
</feature>
<comment type="caution">
    <text evidence="2">The sequence shown here is derived from an EMBL/GenBank/DDBJ whole genome shotgun (WGS) entry which is preliminary data.</text>
</comment>
<proteinExistence type="predicted"/>